<dbReference type="SUPFAM" id="SSF57845">
    <property type="entry name" value="B-box zinc-binding domain"/>
    <property type="match status" value="1"/>
</dbReference>
<accession>A0A8S3RZF8</accession>
<dbReference type="PANTHER" id="PTHR25462">
    <property type="entry name" value="BONUS, ISOFORM C-RELATED"/>
    <property type="match status" value="1"/>
</dbReference>
<dbReference type="AlphaFoldDB" id="A0A8S3RZF8"/>
<comment type="caution">
    <text evidence="3">The sequence shown here is derived from an EMBL/GenBank/DDBJ whole genome shotgun (WGS) entry which is preliminary data.</text>
</comment>
<reference evidence="3" key="1">
    <citation type="submission" date="2021-03" db="EMBL/GenBank/DDBJ databases">
        <authorList>
            <person name="Bekaert M."/>
        </authorList>
    </citation>
    <scope>NUCLEOTIDE SEQUENCE</scope>
</reference>
<organism evidence="3 4">
    <name type="scientific">Mytilus edulis</name>
    <name type="common">Blue mussel</name>
    <dbReference type="NCBI Taxonomy" id="6550"/>
    <lineage>
        <taxon>Eukaryota</taxon>
        <taxon>Metazoa</taxon>
        <taxon>Spiralia</taxon>
        <taxon>Lophotrochozoa</taxon>
        <taxon>Mollusca</taxon>
        <taxon>Bivalvia</taxon>
        <taxon>Autobranchia</taxon>
        <taxon>Pteriomorphia</taxon>
        <taxon>Mytilida</taxon>
        <taxon>Mytiloidea</taxon>
        <taxon>Mytilidae</taxon>
        <taxon>Mytilinae</taxon>
        <taxon>Mytilus</taxon>
    </lineage>
</organism>
<dbReference type="Gene3D" id="4.10.830.40">
    <property type="match status" value="1"/>
</dbReference>
<dbReference type="Proteomes" id="UP000683360">
    <property type="component" value="Unassembled WGS sequence"/>
</dbReference>
<dbReference type="GO" id="GO:0008270">
    <property type="term" value="F:zinc ion binding"/>
    <property type="evidence" value="ECO:0007669"/>
    <property type="project" value="UniProtKB-KW"/>
</dbReference>
<dbReference type="CDD" id="cd19757">
    <property type="entry name" value="Bbox1"/>
    <property type="match status" value="1"/>
</dbReference>
<dbReference type="OrthoDB" id="6105938at2759"/>
<keyword evidence="4" id="KW-1185">Reference proteome</keyword>
<protein>
    <recommendedName>
        <fullName evidence="2">B box-type domain-containing protein</fullName>
    </recommendedName>
</protein>
<keyword evidence="1" id="KW-0862">Zinc</keyword>
<dbReference type="InterPro" id="IPR047153">
    <property type="entry name" value="TRIM45/56/19-like"/>
</dbReference>
<dbReference type="InterPro" id="IPR000315">
    <property type="entry name" value="Znf_B-box"/>
</dbReference>
<keyword evidence="1" id="KW-0479">Metal-binding</keyword>
<keyword evidence="1" id="KW-0863">Zinc-finger</keyword>
<sequence length="661" mass="75084">MENTRGKHHTLSDHDWKIFRRLIQMQIQSLKSVLNTTTVIQEATEKANDSLKKDILNALTNHPGVTQDKIGKISYQLEDPTKCFVRWTLSTPSSWCVEDIKRKLKSVTELTNFTIEFVYTGSLIIDISLLGFDQSSGTEVTEDFTFGSCRTCSNRNLNTEAEKWCKDCEELYCNACSMYHSATTNLANHTIISLSDSMEHFPPNISQTIKCNEHSLDLNFYCMTHKQIICVECVRVDHTNCDDIVTLSFAAINTSSSIIFENLVSNAQELLYKVNQVLSDLGNTSSNIEIENTRIKTAIENTYRGVPTSNEVMNTTLNDLKLKYEKCVFETENNVTKMEKIKLKISDINIQIHQVKQYCSERKAFMFMHSAVIWIMKADKTFRTSLSDMKIAVLHCESVKKIKQAQVPISVGNINQLRLSNEFTFPVSDMTSANLLCVNEKVVISNTQGTGLLLYSINSGSYEQEIDSSGWSTPHKPYLLNLIKDITIINEKCVAVLRTNDIFSVNLKTNHVECIKKNMHFSVKRHLKVSCCEELLYILTSDLNIHVLNMNGHFVKNINFEIDVQGIRSFVVHMNKVLCLSKVASCFNLNGELLWQGHMNIGRQDGGIQIAVDNWGNCYIPSDGDKNIIVISNDGKQRHLIFPESQHLTPRAVYFDKRTTV</sequence>
<proteinExistence type="predicted"/>
<dbReference type="Pfam" id="PF00643">
    <property type="entry name" value="zf-B_box"/>
    <property type="match status" value="1"/>
</dbReference>
<dbReference type="GO" id="GO:0061630">
    <property type="term" value="F:ubiquitin protein ligase activity"/>
    <property type="evidence" value="ECO:0007669"/>
    <property type="project" value="TreeGrafter"/>
</dbReference>
<evidence type="ECO:0000313" key="4">
    <source>
        <dbReference type="Proteomes" id="UP000683360"/>
    </source>
</evidence>
<feature type="domain" description="B box-type" evidence="2">
    <location>
        <begin position="147"/>
        <end position="194"/>
    </location>
</feature>
<name>A0A8S3RZF8_MYTED</name>
<evidence type="ECO:0000256" key="1">
    <source>
        <dbReference type="PROSITE-ProRule" id="PRU00024"/>
    </source>
</evidence>
<dbReference type="PANTHER" id="PTHR25462:SF296">
    <property type="entry name" value="MEIOTIC P26, ISOFORM F"/>
    <property type="match status" value="1"/>
</dbReference>
<dbReference type="EMBL" id="CAJPWZ010001292">
    <property type="protein sequence ID" value="CAG2212221.1"/>
    <property type="molecule type" value="Genomic_DNA"/>
</dbReference>
<dbReference type="SUPFAM" id="SSF101898">
    <property type="entry name" value="NHL repeat"/>
    <property type="match status" value="1"/>
</dbReference>
<dbReference type="Gene3D" id="3.30.160.60">
    <property type="entry name" value="Classic Zinc Finger"/>
    <property type="match status" value="1"/>
</dbReference>
<evidence type="ECO:0000259" key="2">
    <source>
        <dbReference type="PROSITE" id="PS50119"/>
    </source>
</evidence>
<dbReference type="PROSITE" id="PS50119">
    <property type="entry name" value="ZF_BBOX"/>
    <property type="match status" value="1"/>
</dbReference>
<gene>
    <name evidence="3" type="ORF">MEDL_26185</name>
</gene>
<evidence type="ECO:0000313" key="3">
    <source>
        <dbReference type="EMBL" id="CAG2212221.1"/>
    </source>
</evidence>